<sequence length="134" mass="15400">MRRHICLFEDDFTCFKNFTFEYLQPLLVLFVLLSLIQKIFNHPTVILEPPLTQIYSSETVTVRCEIQESDGSHWMFIMSSAKLEPPSTSEYRISRATESHSGEYKCCTFTLCGDIITLTVSFLLSHHSPGWGRG</sequence>
<dbReference type="Gene3D" id="2.60.40.10">
    <property type="entry name" value="Immunoglobulins"/>
    <property type="match status" value="1"/>
</dbReference>
<dbReference type="SUPFAM" id="SSF48726">
    <property type="entry name" value="Immunoglobulin"/>
    <property type="match status" value="1"/>
</dbReference>
<dbReference type="InterPro" id="IPR013783">
    <property type="entry name" value="Ig-like_fold"/>
</dbReference>
<feature type="domain" description="Immunoglobulin" evidence="1">
    <location>
        <begin position="49"/>
        <end position="121"/>
    </location>
</feature>
<evidence type="ECO:0000313" key="2">
    <source>
        <dbReference type="Ensembl" id="ENSPNYP00000004921.1"/>
    </source>
</evidence>
<dbReference type="Ensembl" id="ENSPNYT00000005042.1">
    <property type="protein sequence ID" value="ENSPNYP00000004921.1"/>
    <property type="gene ID" value="ENSPNYG00000003819.1"/>
</dbReference>
<dbReference type="SMART" id="SM00409">
    <property type="entry name" value="IG"/>
    <property type="match status" value="1"/>
</dbReference>
<dbReference type="GeneTree" id="ENSGT00940000177246"/>
<dbReference type="AlphaFoldDB" id="A0A3B4F6T2"/>
<accession>A0A3B4F6T2</accession>
<dbReference type="InterPro" id="IPR003599">
    <property type="entry name" value="Ig_sub"/>
</dbReference>
<reference evidence="2" key="1">
    <citation type="submission" date="2023-09" db="UniProtKB">
        <authorList>
            <consortium name="Ensembl"/>
        </authorList>
    </citation>
    <scope>IDENTIFICATION</scope>
</reference>
<name>A0A3B4F6T2_9CICH</name>
<protein>
    <recommendedName>
        <fullName evidence="1">Immunoglobulin domain-containing protein</fullName>
    </recommendedName>
</protein>
<dbReference type="InterPro" id="IPR036179">
    <property type="entry name" value="Ig-like_dom_sf"/>
</dbReference>
<proteinExistence type="predicted"/>
<organism evidence="2">
    <name type="scientific">Pundamilia nyererei</name>
    <dbReference type="NCBI Taxonomy" id="303518"/>
    <lineage>
        <taxon>Eukaryota</taxon>
        <taxon>Metazoa</taxon>
        <taxon>Chordata</taxon>
        <taxon>Craniata</taxon>
        <taxon>Vertebrata</taxon>
        <taxon>Euteleostomi</taxon>
        <taxon>Actinopterygii</taxon>
        <taxon>Neopterygii</taxon>
        <taxon>Teleostei</taxon>
        <taxon>Neoteleostei</taxon>
        <taxon>Acanthomorphata</taxon>
        <taxon>Ovalentaria</taxon>
        <taxon>Cichlomorphae</taxon>
        <taxon>Cichliformes</taxon>
        <taxon>Cichlidae</taxon>
        <taxon>African cichlids</taxon>
        <taxon>Pseudocrenilabrinae</taxon>
        <taxon>Haplochromini</taxon>
        <taxon>Pundamilia</taxon>
    </lineage>
</organism>
<evidence type="ECO:0000259" key="1">
    <source>
        <dbReference type="SMART" id="SM00409"/>
    </source>
</evidence>